<evidence type="ECO:0000256" key="9">
    <source>
        <dbReference type="SAM" id="MobiDB-lite"/>
    </source>
</evidence>
<dbReference type="GO" id="GO:0008270">
    <property type="term" value="F:zinc ion binding"/>
    <property type="evidence" value="ECO:0007669"/>
    <property type="project" value="UniProtKB-KW"/>
</dbReference>
<evidence type="ECO:0000256" key="2">
    <source>
        <dbReference type="ARBA" id="ARBA00012483"/>
    </source>
</evidence>
<gene>
    <name evidence="11" type="ORF">NKR23_g9239</name>
</gene>
<keyword evidence="7" id="KW-0862">Zinc</keyword>
<evidence type="ECO:0000256" key="8">
    <source>
        <dbReference type="PROSITE-ProRule" id="PRU00175"/>
    </source>
</evidence>
<dbReference type="CDD" id="cd16454">
    <property type="entry name" value="RING-H2_PA-TM-RING"/>
    <property type="match status" value="1"/>
</dbReference>
<dbReference type="InterPro" id="IPR013083">
    <property type="entry name" value="Znf_RING/FYVE/PHD"/>
</dbReference>
<feature type="compositionally biased region" description="Low complexity" evidence="9">
    <location>
        <begin position="388"/>
        <end position="403"/>
    </location>
</feature>
<dbReference type="AlphaFoldDB" id="A0AA38RQX7"/>
<keyword evidence="6" id="KW-0833">Ubl conjugation pathway</keyword>
<dbReference type="GO" id="GO:0061630">
    <property type="term" value="F:ubiquitin protein ligase activity"/>
    <property type="evidence" value="ECO:0007669"/>
    <property type="project" value="UniProtKB-EC"/>
</dbReference>
<feature type="region of interest" description="Disordered" evidence="9">
    <location>
        <begin position="49"/>
        <end position="133"/>
    </location>
</feature>
<feature type="compositionally biased region" description="Basic and acidic residues" evidence="9">
    <location>
        <begin position="465"/>
        <end position="479"/>
    </location>
</feature>
<dbReference type="GO" id="GO:0005634">
    <property type="term" value="C:nucleus"/>
    <property type="evidence" value="ECO:0007669"/>
    <property type="project" value="TreeGrafter"/>
</dbReference>
<accession>A0AA38RQX7</accession>
<evidence type="ECO:0000259" key="10">
    <source>
        <dbReference type="PROSITE" id="PS50089"/>
    </source>
</evidence>
<evidence type="ECO:0000256" key="7">
    <source>
        <dbReference type="ARBA" id="ARBA00022833"/>
    </source>
</evidence>
<sequence length="557" mass="60588">MASSSPRAEHLDAFAGRDVVYCHQCENEWYQDEHGLQCPRCLSEATEIITPENDPRDFHREPSPPDFGGHHRNPFHSDLGSDSDPEEADIDEQIHTGPGFTMRRVVYRSPNPGSGTPREAGDQGRTDPGDGDAILRRFTDMLMQDFNVGSPGRSGPDTLFPPGPGDEGMGRPRQFHTTTFSGPGFAGGTATLTIATTPLIRGRGGPSSPPGGMDFDTVFGNIMGNIPPPDPSSPNAGNRAGGAPPLPGFAIGLQEILASLLNPAAAVHGDAVYTQEALDRIITSLMEANPQSNAAPPASQGAIDKLEKKKLDRQMLGTDLKSECTICIDDINLGDEVTVLPCKHWFHGECVVLWLKEHNTCPICRHPIEERNNRHRNSNSGVPQPQNPAAASEPQASTSSSQPSQPPQSNPYRRRERLFRTPSENEERLNAIRSIVDPDLVDGRNSSRYRRDSYSPPRPGMPHHSHSDESARRRARESAHGGWRSVFADREDRSRDGDRSSHHDSPVHDSGSGSSERNAAERGGGNQGSGSHNPLTWLRDQFSRNPGSGSGNGRRRS</sequence>
<dbReference type="PROSITE" id="PS50089">
    <property type="entry name" value="ZF_RING_2"/>
    <property type="match status" value="1"/>
</dbReference>
<feature type="compositionally biased region" description="Gly residues" evidence="9">
    <location>
        <begin position="548"/>
        <end position="557"/>
    </location>
</feature>
<feature type="compositionally biased region" description="Basic and acidic residues" evidence="9">
    <location>
        <begin position="119"/>
        <end position="133"/>
    </location>
</feature>
<organism evidence="11 12">
    <name type="scientific">Pleurostoma richardsiae</name>
    <dbReference type="NCBI Taxonomy" id="41990"/>
    <lineage>
        <taxon>Eukaryota</taxon>
        <taxon>Fungi</taxon>
        <taxon>Dikarya</taxon>
        <taxon>Ascomycota</taxon>
        <taxon>Pezizomycotina</taxon>
        <taxon>Sordariomycetes</taxon>
        <taxon>Sordariomycetidae</taxon>
        <taxon>Calosphaeriales</taxon>
        <taxon>Pleurostomataceae</taxon>
        <taxon>Pleurostoma</taxon>
    </lineage>
</organism>
<evidence type="ECO:0000256" key="3">
    <source>
        <dbReference type="ARBA" id="ARBA00022679"/>
    </source>
</evidence>
<proteinExistence type="predicted"/>
<keyword evidence="5 8" id="KW-0863">Zinc-finger</keyword>
<comment type="catalytic activity">
    <reaction evidence="1">
        <text>S-ubiquitinyl-[E2 ubiquitin-conjugating enzyme]-L-cysteine + [acceptor protein]-L-lysine = [E2 ubiquitin-conjugating enzyme]-L-cysteine + N(6)-ubiquitinyl-[acceptor protein]-L-lysine.</text>
        <dbReference type="EC" id="2.3.2.27"/>
    </reaction>
</comment>
<feature type="domain" description="RING-type" evidence="10">
    <location>
        <begin position="324"/>
        <end position="365"/>
    </location>
</feature>
<feature type="region of interest" description="Disordered" evidence="9">
    <location>
        <begin position="372"/>
        <end position="557"/>
    </location>
</feature>
<evidence type="ECO:0000313" key="12">
    <source>
        <dbReference type="Proteomes" id="UP001174694"/>
    </source>
</evidence>
<dbReference type="FunFam" id="3.30.40.10:FF:000127">
    <property type="entry name" value="E3 ubiquitin-protein ligase RNF181"/>
    <property type="match status" value="1"/>
</dbReference>
<feature type="compositionally biased region" description="Basic and acidic residues" evidence="9">
    <location>
        <begin position="487"/>
        <end position="507"/>
    </location>
</feature>
<protein>
    <recommendedName>
        <fullName evidence="2">RING-type E3 ubiquitin transferase</fullName>
        <ecNumber evidence="2">2.3.2.27</ecNumber>
    </recommendedName>
</protein>
<dbReference type="PANTHER" id="PTHR45931:SF3">
    <property type="entry name" value="RING ZINC FINGER-CONTAINING PROTEIN"/>
    <property type="match status" value="1"/>
</dbReference>
<dbReference type="GO" id="GO:0016567">
    <property type="term" value="P:protein ubiquitination"/>
    <property type="evidence" value="ECO:0007669"/>
    <property type="project" value="UniProtKB-ARBA"/>
</dbReference>
<dbReference type="GO" id="GO:0006511">
    <property type="term" value="P:ubiquitin-dependent protein catabolic process"/>
    <property type="evidence" value="ECO:0007669"/>
    <property type="project" value="TreeGrafter"/>
</dbReference>
<reference evidence="11" key="1">
    <citation type="submission" date="2022-07" db="EMBL/GenBank/DDBJ databases">
        <title>Fungi with potential for degradation of polypropylene.</title>
        <authorList>
            <person name="Gostincar C."/>
        </authorList>
    </citation>
    <scope>NUCLEOTIDE SEQUENCE</scope>
    <source>
        <strain evidence="11">EXF-13308</strain>
    </source>
</reference>
<dbReference type="Proteomes" id="UP001174694">
    <property type="component" value="Unassembled WGS sequence"/>
</dbReference>
<feature type="compositionally biased region" description="Acidic residues" evidence="9">
    <location>
        <begin position="81"/>
        <end position="91"/>
    </location>
</feature>
<evidence type="ECO:0000313" key="11">
    <source>
        <dbReference type="EMBL" id="KAJ9137317.1"/>
    </source>
</evidence>
<evidence type="ECO:0000256" key="1">
    <source>
        <dbReference type="ARBA" id="ARBA00000900"/>
    </source>
</evidence>
<dbReference type="SUPFAM" id="SSF57850">
    <property type="entry name" value="RING/U-box"/>
    <property type="match status" value="1"/>
</dbReference>
<keyword evidence="4" id="KW-0479">Metal-binding</keyword>
<dbReference type="SMART" id="SM00184">
    <property type="entry name" value="RING"/>
    <property type="match status" value="1"/>
</dbReference>
<dbReference type="EMBL" id="JANBVO010000035">
    <property type="protein sequence ID" value="KAJ9137317.1"/>
    <property type="molecule type" value="Genomic_DNA"/>
</dbReference>
<keyword evidence="3" id="KW-0808">Transferase</keyword>
<name>A0AA38RQX7_9PEZI</name>
<dbReference type="EC" id="2.3.2.27" evidence="2"/>
<dbReference type="Pfam" id="PF13639">
    <property type="entry name" value="zf-RING_2"/>
    <property type="match status" value="1"/>
</dbReference>
<evidence type="ECO:0000256" key="6">
    <source>
        <dbReference type="ARBA" id="ARBA00022786"/>
    </source>
</evidence>
<dbReference type="PANTHER" id="PTHR45931">
    <property type="entry name" value="SI:CH211-59O9.10"/>
    <property type="match status" value="1"/>
</dbReference>
<feature type="compositionally biased region" description="Basic and acidic residues" evidence="9">
    <location>
        <begin position="53"/>
        <end position="63"/>
    </location>
</feature>
<evidence type="ECO:0000256" key="4">
    <source>
        <dbReference type="ARBA" id="ARBA00022723"/>
    </source>
</evidence>
<dbReference type="Gene3D" id="3.30.40.10">
    <property type="entry name" value="Zinc/RING finger domain, C3HC4 (zinc finger)"/>
    <property type="match status" value="1"/>
</dbReference>
<dbReference type="InterPro" id="IPR051834">
    <property type="entry name" value="RING_finger_E3_ligase"/>
</dbReference>
<keyword evidence="12" id="KW-1185">Reference proteome</keyword>
<dbReference type="InterPro" id="IPR001841">
    <property type="entry name" value="Znf_RING"/>
</dbReference>
<evidence type="ECO:0000256" key="5">
    <source>
        <dbReference type="ARBA" id="ARBA00022771"/>
    </source>
</evidence>
<comment type="caution">
    <text evidence="11">The sequence shown here is derived from an EMBL/GenBank/DDBJ whole genome shotgun (WGS) entry which is preliminary data.</text>
</comment>